<comment type="caution">
    <text evidence="2">The sequence shown here is derived from an EMBL/GenBank/DDBJ whole genome shotgun (WGS) entry which is preliminary data.</text>
</comment>
<name>A0ABS6NBI9_9RHOB</name>
<dbReference type="InterPro" id="IPR050557">
    <property type="entry name" value="RTX_toxin/Mannuronan_C5-epim"/>
</dbReference>
<dbReference type="Pfam" id="PF13403">
    <property type="entry name" value="Hint_2"/>
    <property type="match status" value="1"/>
</dbReference>
<proteinExistence type="predicted"/>
<dbReference type="Pfam" id="PF00353">
    <property type="entry name" value="HemolysinCabind"/>
    <property type="match status" value="4"/>
</dbReference>
<dbReference type="PANTHER" id="PTHR38340:SF1">
    <property type="entry name" value="S-LAYER PROTEIN"/>
    <property type="match status" value="1"/>
</dbReference>
<organism evidence="2 3">
    <name type="scientific">Thalassococcus arenae</name>
    <dbReference type="NCBI Taxonomy" id="2851652"/>
    <lineage>
        <taxon>Bacteria</taxon>
        <taxon>Pseudomonadati</taxon>
        <taxon>Pseudomonadota</taxon>
        <taxon>Alphaproteobacteria</taxon>
        <taxon>Rhodobacterales</taxon>
        <taxon>Roseobacteraceae</taxon>
        <taxon>Thalassococcus</taxon>
    </lineage>
</organism>
<dbReference type="PANTHER" id="PTHR38340">
    <property type="entry name" value="S-LAYER PROTEIN"/>
    <property type="match status" value="1"/>
</dbReference>
<protein>
    <submittedName>
        <fullName evidence="2">Hint domain-containing protein</fullName>
    </submittedName>
</protein>
<reference evidence="2" key="1">
    <citation type="submission" date="2021-06" db="EMBL/GenBank/DDBJ databases">
        <title>Thalassococcus sp. CAU 1522 isolated from sea sand, Republic of Korea.</title>
        <authorList>
            <person name="Kim W."/>
        </authorList>
    </citation>
    <scope>NUCLEOTIDE SEQUENCE</scope>
    <source>
        <strain evidence="2">CAU 1522</strain>
    </source>
</reference>
<dbReference type="PROSITE" id="PS00330">
    <property type="entry name" value="HEMOLYSIN_CALCIUM"/>
    <property type="match status" value="3"/>
</dbReference>
<evidence type="ECO:0000313" key="3">
    <source>
        <dbReference type="Proteomes" id="UP001166293"/>
    </source>
</evidence>
<feature type="domain" description="Hedgehog/Intein (Hint)" evidence="1">
    <location>
        <begin position="593"/>
        <end position="731"/>
    </location>
</feature>
<dbReference type="InterPro" id="IPR001343">
    <property type="entry name" value="Hemolysn_Ca-bd"/>
</dbReference>
<dbReference type="InterPro" id="IPR018511">
    <property type="entry name" value="Hemolysin-typ_Ca-bd_CS"/>
</dbReference>
<sequence>MATYTVGLYNLNPSGLIPTGTGSTFTWTGSSAFNGTAQITDNEAGIGGQTLDDDSNGAEQAIATVTIGGNTSLASTADAELVWTITDNVTGQTFEVVQFQVEQGPAAGFYTLSEQPLVAGRSYTVNAYNSNPDATAGDIAFSYADYGDDVINGTAGADLIDASYTDAGGLSVDGFTNDNQNDSIAAGGGNDTIAGGAGADTILGEGGSDLIYGDYGTTTAATVGGTLTWTAQGGNNTDLSAGFTQDTGAIDISVGFTDDGNNNPTFLVSTLTEYVGSGENTSTVSALRLFGDGDGASSTTTIDFAASAGAAVEDEVQNVSFRINDIDWGSGNHTDIVTVNAFDALGNPVTVTLTPGGGDTVSGNTITAETVAESQADLGGSVLVEIAGPVAQIEIIYANGQSGTQAVYVTDISYEAIPLGGNDSIDAGNGNDTVFGEAGDDTIIGGNGADSIDGGSGNDSLRGDGGNDTIIGGAGNDTIDGGNNNDSIDGGTGADSVLGGAGNDTISAGQGDSLFGGDGNDVFTLVDLLEPGAGTITIDGGTGAQGQGDRLDLNGLADRTTLNITSNVGGEQTGTITMLDGTVVSFSNIDAIVCFTPGTRILTAAGYRAVETLRPGDPIVTRDDGIQPLRWTAQRTVLARDDFAPVEFAQASLPGAQAPLLVSPQHRMLFEGYRTQLLFGEDEVFAAARHLEDGVLVRRKPGGLVTYIHLLLDRHQVICAEGVPTESFHVGTQGLAALSDAAREDLFATLPGLRSDPARYGDTARRCLKAHEARSLIAPFAGSGLAA</sequence>
<dbReference type="InterPro" id="IPR028992">
    <property type="entry name" value="Hedgehog/Intein_dom"/>
</dbReference>
<evidence type="ECO:0000313" key="2">
    <source>
        <dbReference type="EMBL" id="MBV2361394.1"/>
    </source>
</evidence>
<gene>
    <name evidence="2" type="ORF">KUH32_16640</name>
</gene>
<accession>A0ABS6NBI9</accession>
<dbReference type="EMBL" id="JAHRWL010000002">
    <property type="protein sequence ID" value="MBV2361394.1"/>
    <property type="molecule type" value="Genomic_DNA"/>
</dbReference>
<dbReference type="Proteomes" id="UP001166293">
    <property type="component" value="Unassembled WGS sequence"/>
</dbReference>
<evidence type="ECO:0000259" key="1">
    <source>
        <dbReference type="Pfam" id="PF13403"/>
    </source>
</evidence>
<keyword evidence="3" id="KW-1185">Reference proteome</keyword>
<dbReference type="RefSeq" id="WP_217779719.1">
    <property type="nucleotide sequence ID" value="NZ_JAHRWL010000002.1"/>
</dbReference>